<dbReference type="EMBL" id="JBHUDM010000007">
    <property type="protein sequence ID" value="MFD1643673.1"/>
    <property type="molecule type" value="Genomic_DNA"/>
</dbReference>
<accession>A0ABD6DEV5</accession>
<proteinExistence type="predicted"/>
<comment type="caution">
    <text evidence="2">The sequence shown here is derived from an EMBL/GenBank/DDBJ whole genome shotgun (WGS) entry which is preliminary data.</text>
</comment>
<organism evidence="2 3">
    <name type="scientific">Halohasta litorea</name>
    <dbReference type="NCBI Taxonomy" id="869891"/>
    <lineage>
        <taxon>Archaea</taxon>
        <taxon>Methanobacteriati</taxon>
        <taxon>Methanobacteriota</taxon>
        <taxon>Stenosarchaea group</taxon>
        <taxon>Halobacteria</taxon>
        <taxon>Halobacteriales</taxon>
        <taxon>Haloferacaceae</taxon>
        <taxon>Halohasta</taxon>
    </lineage>
</organism>
<evidence type="ECO:0000259" key="1">
    <source>
        <dbReference type="Pfam" id="PF13180"/>
    </source>
</evidence>
<dbReference type="SUPFAM" id="SSF50156">
    <property type="entry name" value="PDZ domain-like"/>
    <property type="match status" value="1"/>
</dbReference>
<reference evidence="2 3" key="1">
    <citation type="journal article" date="2019" name="Int. J. Syst. Evol. Microbiol.">
        <title>The Global Catalogue of Microorganisms (GCM) 10K type strain sequencing project: providing services to taxonomists for standard genome sequencing and annotation.</title>
        <authorList>
            <consortium name="The Broad Institute Genomics Platform"/>
            <consortium name="The Broad Institute Genome Sequencing Center for Infectious Disease"/>
            <person name="Wu L."/>
            <person name="Ma J."/>
        </authorList>
    </citation>
    <scope>NUCLEOTIDE SEQUENCE [LARGE SCALE GENOMIC DNA]</scope>
    <source>
        <strain evidence="2 3">CGMCC 1.10593</strain>
    </source>
</reference>
<dbReference type="Proteomes" id="UP001597052">
    <property type="component" value="Unassembled WGS sequence"/>
</dbReference>
<dbReference type="AlphaFoldDB" id="A0ABD6DEV5"/>
<gene>
    <name evidence="2" type="ORF">ACFSBW_17555</name>
</gene>
<sequence length="117" mass="13051">MGVSPKNREHVDDRMRERSDIEGALQVSEETQVVDNTLVPVGGDVMTAIDGTELLTEEDLGSYLALQTHPRDTVEWNILRDGAEQTVDLQLETRPEEITEWLYFVIVIVGGLISGIN</sequence>
<keyword evidence="3" id="KW-1185">Reference proteome</keyword>
<dbReference type="InterPro" id="IPR036034">
    <property type="entry name" value="PDZ_sf"/>
</dbReference>
<dbReference type="RefSeq" id="WP_256397683.1">
    <property type="nucleotide sequence ID" value="NZ_JANHDJ010000009.1"/>
</dbReference>
<dbReference type="Gene3D" id="2.30.42.10">
    <property type="match status" value="1"/>
</dbReference>
<dbReference type="Pfam" id="PF13180">
    <property type="entry name" value="PDZ_2"/>
    <property type="match status" value="1"/>
</dbReference>
<evidence type="ECO:0000313" key="3">
    <source>
        <dbReference type="Proteomes" id="UP001597052"/>
    </source>
</evidence>
<name>A0ABD6DEV5_9EURY</name>
<evidence type="ECO:0000313" key="2">
    <source>
        <dbReference type="EMBL" id="MFD1643673.1"/>
    </source>
</evidence>
<dbReference type="InterPro" id="IPR001478">
    <property type="entry name" value="PDZ"/>
</dbReference>
<feature type="domain" description="PDZ" evidence="1">
    <location>
        <begin position="43"/>
        <end position="91"/>
    </location>
</feature>
<protein>
    <submittedName>
        <fullName evidence="2">PDZ domain-containing protein</fullName>
    </submittedName>
</protein>